<sequence>MLPDQAVQLKKRLRTQLVCVVDALTLDEITTTLRDERCLQALLSEVVRSTASKFEDADISDVQHLLFSIVGDMPKCAIDLRADLPEGIQMEKLQHWYNCWKIEKKKSTRARNIDT</sequence>
<evidence type="ECO:0000313" key="1">
    <source>
        <dbReference type="EMBL" id="KAI5078839.1"/>
    </source>
</evidence>
<reference evidence="1" key="1">
    <citation type="submission" date="2021-01" db="EMBL/GenBank/DDBJ databases">
        <title>Adiantum capillus-veneris genome.</title>
        <authorList>
            <person name="Fang Y."/>
            <person name="Liao Q."/>
        </authorList>
    </citation>
    <scope>NUCLEOTIDE SEQUENCE</scope>
    <source>
        <strain evidence="1">H3</strain>
        <tissue evidence="1">Leaf</tissue>
    </source>
</reference>
<proteinExistence type="predicted"/>
<comment type="caution">
    <text evidence="1">The sequence shown here is derived from an EMBL/GenBank/DDBJ whole genome shotgun (WGS) entry which is preliminary data.</text>
</comment>
<evidence type="ECO:0000313" key="2">
    <source>
        <dbReference type="Proteomes" id="UP000886520"/>
    </source>
</evidence>
<dbReference type="EMBL" id="JABFUD020000006">
    <property type="protein sequence ID" value="KAI5078839.1"/>
    <property type="molecule type" value="Genomic_DNA"/>
</dbReference>
<protein>
    <submittedName>
        <fullName evidence="1">Uncharacterized protein</fullName>
    </submittedName>
</protein>
<name>A0A9D4V306_ADICA</name>
<dbReference type="AlphaFoldDB" id="A0A9D4V306"/>
<gene>
    <name evidence="1" type="ORF">GOP47_0006510</name>
</gene>
<dbReference type="Proteomes" id="UP000886520">
    <property type="component" value="Chromosome 6"/>
</dbReference>
<accession>A0A9D4V306</accession>
<organism evidence="1 2">
    <name type="scientific">Adiantum capillus-veneris</name>
    <name type="common">Maidenhair fern</name>
    <dbReference type="NCBI Taxonomy" id="13818"/>
    <lineage>
        <taxon>Eukaryota</taxon>
        <taxon>Viridiplantae</taxon>
        <taxon>Streptophyta</taxon>
        <taxon>Embryophyta</taxon>
        <taxon>Tracheophyta</taxon>
        <taxon>Polypodiopsida</taxon>
        <taxon>Polypodiidae</taxon>
        <taxon>Polypodiales</taxon>
        <taxon>Pteridineae</taxon>
        <taxon>Pteridaceae</taxon>
        <taxon>Vittarioideae</taxon>
        <taxon>Adiantum</taxon>
    </lineage>
</organism>
<keyword evidence="2" id="KW-1185">Reference proteome</keyword>